<dbReference type="Proteomes" id="UP000288212">
    <property type="component" value="Unassembled WGS sequence"/>
</dbReference>
<accession>A0A432VS42</accession>
<sequence>MRRYPRYTTEYGGFLSNYKEGFSMKGIDHSIHFCADTLQSPVLEQWLRVQRAPALVLRQILNLWEGSDENAERQLDGLVAEPAKIDRLAPLTKLPKVLSAQLPSIEKKTVAQALAWLQESADHFIVTRACRSFPPDLLMVQPPVVLLFGAGNLALLKQPLFAIVGSRNASPHGREHAALFSRYLSMAGFVICSGGAMGIDGAAHRAALEIMAPTVAVLGSGIDNFYPTRNRRMLQQISEDGLIVSEYGPGTPVRTEQFPLRNRIISGLSCGVLVVEAAAQSGSLHTARYANEFGREVFALPGSLLDPGSAGPHRLIQDGAKLVTRPEEVAEELQHLIASQAFSGDADSDFDESDDDWYDDFEEFCQNMVQSDVEYLAKDSILASVGFETTAVDAIIASAGQEVSEVMHQLISLELDGWIKTVPGGYVRVRR</sequence>
<dbReference type="InterPro" id="IPR057666">
    <property type="entry name" value="DrpA_SLOG"/>
</dbReference>
<feature type="domain" description="DprA winged helix" evidence="3">
    <location>
        <begin position="379"/>
        <end position="425"/>
    </location>
</feature>
<comment type="similarity">
    <text evidence="1">Belongs to the DprA/Smf family.</text>
</comment>
<dbReference type="InterPro" id="IPR003488">
    <property type="entry name" value="DprA"/>
</dbReference>
<name>A0A432VS42_9GAMM</name>
<keyword evidence="5" id="KW-1185">Reference proteome</keyword>
<evidence type="ECO:0000313" key="5">
    <source>
        <dbReference type="Proteomes" id="UP000288212"/>
    </source>
</evidence>
<dbReference type="Gene3D" id="1.10.10.10">
    <property type="entry name" value="Winged helix-like DNA-binding domain superfamily/Winged helix DNA-binding domain"/>
    <property type="match status" value="1"/>
</dbReference>
<evidence type="ECO:0000313" key="4">
    <source>
        <dbReference type="EMBL" id="RUO19183.1"/>
    </source>
</evidence>
<reference evidence="4 5" key="1">
    <citation type="journal article" date="2011" name="Front. Microbiol.">
        <title>Genomic signatures of strain selection and enhancement in Bacillus atrophaeus var. globigii, a historical biowarfare simulant.</title>
        <authorList>
            <person name="Gibbons H.S."/>
            <person name="Broomall S.M."/>
            <person name="McNew L.A."/>
            <person name="Daligault H."/>
            <person name="Chapman C."/>
            <person name="Bruce D."/>
            <person name="Karavis M."/>
            <person name="Krepps M."/>
            <person name="McGregor P.A."/>
            <person name="Hong C."/>
            <person name="Park K.H."/>
            <person name="Akmal A."/>
            <person name="Feldman A."/>
            <person name="Lin J.S."/>
            <person name="Chang W.E."/>
            <person name="Higgs B.W."/>
            <person name="Demirev P."/>
            <person name="Lindquist J."/>
            <person name="Liem A."/>
            <person name="Fochler E."/>
            <person name="Read T.D."/>
            <person name="Tapia R."/>
            <person name="Johnson S."/>
            <person name="Bishop-Lilly K.A."/>
            <person name="Detter C."/>
            <person name="Han C."/>
            <person name="Sozhamannan S."/>
            <person name="Rosenzweig C.N."/>
            <person name="Skowronski E.W."/>
        </authorList>
    </citation>
    <scope>NUCLEOTIDE SEQUENCE [LARGE SCALE GENOMIC DNA]</scope>
    <source>
        <strain evidence="4 5">AK5</strain>
    </source>
</reference>
<organism evidence="4 5">
    <name type="scientific">Aliidiomarina haloalkalitolerans</name>
    <dbReference type="NCBI Taxonomy" id="859059"/>
    <lineage>
        <taxon>Bacteria</taxon>
        <taxon>Pseudomonadati</taxon>
        <taxon>Pseudomonadota</taxon>
        <taxon>Gammaproteobacteria</taxon>
        <taxon>Alteromonadales</taxon>
        <taxon>Idiomarinaceae</taxon>
        <taxon>Aliidiomarina</taxon>
    </lineage>
</organism>
<proteinExistence type="inferred from homology"/>
<evidence type="ECO:0000256" key="1">
    <source>
        <dbReference type="ARBA" id="ARBA00006525"/>
    </source>
</evidence>
<dbReference type="Pfam" id="PF17782">
    <property type="entry name" value="WHD_DprA"/>
    <property type="match status" value="1"/>
</dbReference>
<dbReference type="PANTHER" id="PTHR43022">
    <property type="entry name" value="PROTEIN SMF"/>
    <property type="match status" value="1"/>
</dbReference>
<evidence type="ECO:0000259" key="2">
    <source>
        <dbReference type="Pfam" id="PF02481"/>
    </source>
</evidence>
<evidence type="ECO:0000259" key="3">
    <source>
        <dbReference type="Pfam" id="PF17782"/>
    </source>
</evidence>
<dbReference type="OrthoDB" id="9785707at2"/>
<comment type="caution">
    <text evidence="4">The sequence shown here is derived from an EMBL/GenBank/DDBJ whole genome shotgun (WGS) entry which is preliminary data.</text>
</comment>
<dbReference type="AlphaFoldDB" id="A0A432VS42"/>
<dbReference type="PANTHER" id="PTHR43022:SF1">
    <property type="entry name" value="PROTEIN SMF"/>
    <property type="match status" value="1"/>
</dbReference>
<dbReference type="Gene3D" id="3.40.50.450">
    <property type="match status" value="1"/>
</dbReference>
<dbReference type="GO" id="GO:0009294">
    <property type="term" value="P:DNA-mediated transformation"/>
    <property type="evidence" value="ECO:0007669"/>
    <property type="project" value="InterPro"/>
</dbReference>
<dbReference type="InterPro" id="IPR036388">
    <property type="entry name" value="WH-like_DNA-bd_sf"/>
</dbReference>
<protein>
    <submittedName>
        <fullName evidence="4">DNA-protecting protein DprA</fullName>
    </submittedName>
</protein>
<dbReference type="SUPFAM" id="SSF102405">
    <property type="entry name" value="MCP/YpsA-like"/>
    <property type="match status" value="1"/>
</dbReference>
<feature type="domain" description="Smf/DprA SLOG" evidence="2">
    <location>
        <begin position="126"/>
        <end position="333"/>
    </location>
</feature>
<dbReference type="EMBL" id="PIPI01000006">
    <property type="protein sequence ID" value="RUO19183.1"/>
    <property type="molecule type" value="Genomic_DNA"/>
</dbReference>
<gene>
    <name evidence="4" type="primary">dprA</name>
    <name evidence="4" type="ORF">CWE06_09110</name>
</gene>
<dbReference type="InterPro" id="IPR041614">
    <property type="entry name" value="DprA_WH"/>
</dbReference>
<dbReference type="Pfam" id="PF02481">
    <property type="entry name" value="DNA_processg_A"/>
    <property type="match status" value="1"/>
</dbReference>
<dbReference type="NCBIfam" id="TIGR00732">
    <property type="entry name" value="dprA"/>
    <property type="match status" value="1"/>
</dbReference>